<organism evidence="1 2">
    <name type="scientific">Nibea albiflora</name>
    <name type="common">Yellow drum</name>
    <name type="synonym">Corvina albiflora</name>
    <dbReference type="NCBI Taxonomy" id="240163"/>
    <lineage>
        <taxon>Eukaryota</taxon>
        <taxon>Metazoa</taxon>
        <taxon>Chordata</taxon>
        <taxon>Craniata</taxon>
        <taxon>Vertebrata</taxon>
        <taxon>Euteleostomi</taxon>
        <taxon>Actinopterygii</taxon>
        <taxon>Neopterygii</taxon>
        <taxon>Teleostei</taxon>
        <taxon>Neoteleostei</taxon>
        <taxon>Acanthomorphata</taxon>
        <taxon>Eupercaria</taxon>
        <taxon>Sciaenidae</taxon>
        <taxon>Nibea</taxon>
    </lineage>
</organism>
<gene>
    <name evidence="1" type="ORF">GBF38_006392</name>
</gene>
<comment type="caution">
    <text evidence="1">The sequence shown here is derived from an EMBL/GenBank/DDBJ whole genome shotgun (WGS) entry which is preliminary data.</text>
</comment>
<keyword evidence="2" id="KW-1185">Reference proteome</keyword>
<protein>
    <submittedName>
        <fullName evidence="1">Uncharacterized protein</fullName>
    </submittedName>
</protein>
<proteinExistence type="predicted"/>
<sequence>LSLTLSPSSPVTEHRISDQVTLNCSVRSYEDRWCEYTVKWLYAGKDVDKGLRDLQTSQSGCSASVTFKTSHFIQTSNSDLLKCEVTDGDRVQRFPFSLQPSGEKPGDDTTKPEPGPKTGPPPTKPGPEPKTGPPPTKPGPEPKTRPPPTTASSMKRGTIMTVSAINDDSANLRGSWWRFIIVSLGLAALIVIVVAVSMWTRTKGRKTQMDENVVSFYSEGTKQRNGQVTVKCDDTKKPEPGPKTRPPPTKPGPEPKPRPPPRKPRPEPKTRPPTTKPGPEPKPRPPPRKPRPEPKTRPPTTGSSMKRGTITTVSTINDDSANLRGSWWRFIIVSLGLAALIVIVVAVSMLTRTKGRKTQMDENVVDDDEDDGAVNYENVTSSV</sequence>
<evidence type="ECO:0000313" key="1">
    <source>
        <dbReference type="EMBL" id="KAG8011531.1"/>
    </source>
</evidence>
<name>A0ACB7FB65_NIBAL</name>
<feature type="non-terminal residue" evidence="1">
    <location>
        <position position="1"/>
    </location>
</feature>
<reference evidence="1" key="1">
    <citation type="submission" date="2020-04" db="EMBL/GenBank/DDBJ databases">
        <title>A chromosome-scale assembly and high-density genetic map of the yellow drum (Nibea albiflora) genome.</title>
        <authorList>
            <person name="Xu D."/>
            <person name="Zhang W."/>
            <person name="Chen R."/>
            <person name="Tan P."/>
            <person name="Wang L."/>
            <person name="Song H."/>
            <person name="Tian L."/>
            <person name="Zhu Q."/>
            <person name="Wang B."/>
        </authorList>
    </citation>
    <scope>NUCLEOTIDE SEQUENCE</scope>
    <source>
        <strain evidence="1">ZJHYS-2018</strain>
    </source>
</reference>
<evidence type="ECO:0000313" key="2">
    <source>
        <dbReference type="Proteomes" id="UP000805704"/>
    </source>
</evidence>
<accession>A0ACB7FB65</accession>
<dbReference type="Proteomes" id="UP000805704">
    <property type="component" value="Chromosome 14"/>
</dbReference>
<dbReference type="EMBL" id="CM024802">
    <property type="protein sequence ID" value="KAG8011531.1"/>
    <property type="molecule type" value="Genomic_DNA"/>
</dbReference>